<evidence type="ECO:0000259" key="2">
    <source>
        <dbReference type="Pfam" id="PF13579"/>
    </source>
</evidence>
<reference evidence="3" key="1">
    <citation type="submission" date="2021-02" db="EMBL/GenBank/DDBJ databases">
        <title>Skermanella TT6 skin isolate.</title>
        <authorList>
            <person name="Lee K."/>
            <person name="Ganzorig M."/>
        </authorList>
    </citation>
    <scope>NUCLEOTIDE SEQUENCE</scope>
    <source>
        <strain evidence="3">TT6</strain>
    </source>
</reference>
<dbReference type="Pfam" id="PF13579">
    <property type="entry name" value="Glyco_trans_4_4"/>
    <property type="match status" value="1"/>
</dbReference>
<dbReference type="CDD" id="cd03801">
    <property type="entry name" value="GT4_PimA-like"/>
    <property type="match status" value="1"/>
</dbReference>
<dbReference type="Proteomes" id="UP000595197">
    <property type="component" value="Chromosome"/>
</dbReference>
<evidence type="ECO:0000313" key="4">
    <source>
        <dbReference type="Proteomes" id="UP000595197"/>
    </source>
</evidence>
<sequence length="360" mass="40471">MRFAKIANRLERRYRHTIVSVDGNTDCLDRLDPGLDVTVLPVDVEKGRALSLRNLARFRRVLRDRRPDLLLTYAWGAVEWGLANRLPARCPHLHFEDGFGPDEAIGRHFRRRIWFRRVALAGPTEVIVPSRLLERIALESWRIPRRRVRFIPNGIDCARFAAAPDGTALPPRRPGELLVGSVGTLRREKNFGRLLRAFAALPPDPPARLVLIGDGPDRPALEAAARDLGIGDRVDFRGNMMNPERALGLLDVFAISSDTEQMPLSLLEAMAAARPVVSTDVGDVRAMVTEENRPLVVERDDKAALTAALRRLLTDATLRRRLGNANRARVVREYGEEAMLETYDRLFEAFSRPAPPQRPA</sequence>
<protein>
    <submittedName>
        <fullName evidence="3">Glycosyltransferase family 4 protein</fullName>
    </submittedName>
</protein>
<dbReference type="Gene3D" id="3.40.50.2000">
    <property type="entry name" value="Glycogen Phosphorylase B"/>
    <property type="match status" value="2"/>
</dbReference>
<dbReference type="PANTHER" id="PTHR12526">
    <property type="entry name" value="GLYCOSYLTRANSFERASE"/>
    <property type="match status" value="1"/>
</dbReference>
<dbReference type="InterPro" id="IPR001296">
    <property type="entry name" value="Glyco_trans_1"/>
</dbReference>
<dbReference type="RefSeq" id="WP_201071451.1">
    <property type="nucleotide sequence ID" value="NZ_CP067420.1"/>
</dbReference>
<feature type="domain" description="Glycosyltransferase subfamily 4-like N-terminal" evidence="2">
    <location>
        <begin position="3"/>
        <end position="154"/>
    </location>
</feature>
<dbReference type="PANTHER" id="PTHR12526:SF636">
    <property type="entry name" value="BLL3647 PROTEIN"/>
    <property type="match status" value="1"/>
</dbReference>
<dbReference type="SUPFAM" id="SSF53756">
    <property type="entry name" value="UDP-Glycosyltransferase/glycogen phosphorylase"/>
    <property type="match status" value="1"/>
</dbReference>
<evidence type="ECO:0000313" key="3">
    <source>
        <dbReference type="EMBL" id="QQP87741.1"/>
    </source>
</evidence>
<dbReference type="EMBL" id="CP067420">
    <property type="protein sequence ID" value="QQP87741.1"/>
    <property type="molecule type" value="Genomic_DNA"/>
</dbReference>
<accession>A0ABX7B0H0</accession>
<proteinExistence type="predicted"/>
<gene>
    <name evidence="3" type="ORF">IGS68_16780</name>
</gene>
<dbReference type="Pfam" id="PF00534">
    <property type="entry name" value="Glycos_transf_1"/>
    <property type="match status" value="1"/>
</dbReference>
<keyword evidence="4" id="KW-1185">Reference proteome</keyword>
<evidence type="ECO:0000259" key="1">
    <source>
        <dbReference type="Pfam" id="PF00534"/>
    </source>
</evidence>
<dbReference type="InterPro" id="IPR028098">
    <property type="entry name" value="Glyco_trans_4-like_N"/>
</dbReference>
<name>A0ABX7B0H0_9PROT</name>
<feature type="domain" description="Glycosyl transferase family 1" evidence="1">
    <location>
        <begin position="174"/>
        <end position="328"/>
    </location>
</feature>
<organism evidence="3 4">
    <name type="scientific">Skermanella cutis</name>
    <dbReference type="NCBI Taxonomy" id="2775420"/>
    <lineage>
        <taxon>Bacteria</taxon>
        <taxon>Pseudomonadati</taxon>
        <taxon>Pseudomonadota</taxon>
        <taxon>Alphaproteobacteria</taxon>
        <taxon>Rhodospirillales</taxon>
        <taxon>Azospirillaceae</taxon>
        <taxon>Skermanella</taxon>
    </lineage>
</organism>